<dbReference type="Pfam" id="PF00561">
    <property type="entry name" value="Abhydrolase_1"/>
    <property type="match status" value="1"/>
</dbReference>
<gene>
    <name evidence="3" type="ORF">HPT30_03590</name>
</gene>
<accession>A0A850EJ35</accession>
<dbReference type="SUPFAM" id="SSF53474">
    <property type="entry name" value="alpha/beta-Hydrolases"/>
    <property type="match status" value="1"/>
</dbReference>
<organism evidence="3 4">
    <name type="scientific">Paenibacillus agri</name>
    <dbReference type="NCBI Taxonomy" id="2744309"/>
    <lineage>
        <taxon>Bacteria</taxon>
        <taxon>Bacillati</taxon>
        <taxon>Bacillota</taxon>
        <taxon>Bacilli</taxon>
        <taxon>Bacillales</taxon>
        <taxon>Paenibacillaceae</taxon>
        <taxon>Paenibacillus</taxon>
    </lineage>
</organism>
<comment type="caution">
    <text evidence="3">The sequence shown here is derived from an EMBL/GenBank/DDBJ whole genome shotgun (WGS) entry which is preliminary data.</text>
</comment>
<dbReference type="GO" id="GO:0016787">
    <property type="term" value="F:hydrolase activity"/>
    <property type="evidence" value="ECO:0007669"/>
    <property type="project" value="UniProtKB-KW"/>
</dbReference>
<feature type="transmembrane region" description="Helical" evidence="1">
    <location>
        <begin position="7"/>
        <end position="26"/>
    </location>
</feature>
<dbReference type="InterPro" id="IPR050266">
    <property type="entry name" value="AB_hydrolase_sf"/>
</dbReference>
<evidence type="ECO:0000313" key="3">
    <source>
        <dbReference type="EMBL" id="NUU59437.1"/>
    </source>
</evidence>
<evidence type="ECO:0000256" key="1">
    <source>
        <dbReference type="SAM" id="Phobius"/>
    </source>
</evidence>
<keyword evidence="3" id="KW-0378">Hydrolase</keyword>
<dbReference type="InterPro" id="IPR000073">
    <property type="entry name" value="AB_hydrolase_1"/>
</dbReference>
<feature type="domain" description="AB hydrolase-1" evidence="2">
    <location>
        <begin position="59"/>
        <end position="172"/>
    </location>
</feature>
<dbReference type="Gene3D" id="3.40.50.1820">
    <property type="entry name" value="alpha/beta hydrolase"/>
    <property type="match status" value="1"/>
</dbReference>
<protein>
    <submittedName>
        <fullName evidence="3">Alpha/beta hydrolase</fullName>
    </submittedName>
</protein>
<dbReference type="AlphaFoldDB" id="A0A850EJ35"/>
<sequence length="307" mass="34355">MPKLDNYLRYTIAAAFFPLTCTQALWTQYDRFRYKPAGKRISIGSRELHAHVTGSGRTTIVLEAGMGGNLLDWSLVQPDLSRDATVVAYDRAGLGWSKGSGKPATCKQYVEDLRSLLAALELQPPYVLVGHSFGGMVMRLFAAEYPDEVKGLILVDAVHEGRYLTSDMSEQGRRHKDSLNQLRLGYLLSPAAILRLTGRHIGSKRLPSPILEQVKATGYRSSAYKTLYAELLDAHESALQLATAERLREDLPVVVLSAGQQDKEWHREQLRLAELTSCTQHIVVRDSWHSIQIYRPDVVIDAIRSLL</sequence>
<dbReference type="EMBL" id="JABWCS010000186">
    <property type="protein sequence ID" value="NUU59437.1"/>
    <property type="molecule type" value="Genomic_DNA"/>
</dbReference>
<keyword evidence="1" id="KW-0812">Transmembrane</keyword>
<name>A0A850EJ35_9BACL</name>
<dbReference type="InterPro" id="IPR029058">
    <property type="entry name" value="AB_hydrolase_fold"/>
</dbReference>
<dbReference type="PANTHER" id="PTHR43798:SF33">
    <property type="entry name" value="HYDROLASE, PUTATIVE (AFU_ORTHOLOGUE AFUA_2G14860)-RELATED"/>
    <property type="match status" value="1"/>
</dbReference>
<keyword evidence="1" id="KW-1133">Transmembrane helix</keyword>
<evidence type="ECO:0000259" key="2">
    <source>
        <dbReference type="Pfam" id="PF00561"/>
    </source>
</evidence>
<proteinExistence type="predicted"/>
<reference evidence="3" key="1">
    <citation type="submission" date="2020-06" db="EMBL/GenBank/DDBJ databases">
        <title>Paenibacillus sp. nov., isolated from soil.</title>
        <authorList>
            <person name="Seo Y.L."/>
        </authorList>
    </citation>
    <scope>NUCLEOTIDE SEQUENCE [LARGE SCALE GENOMIC DNA]</scope>
    <source>
        <strain evidence="3">JW14</strain>
    </source>
</reference>
<keyword evidence="1" id="KW-0472">Membrane</keyword>
<dbReference type="GO" id="GO:0016020">
    <property type="term" value="C:membrane"/>
    <property type="evidence" value="ECO:0007669"/>
    <property type="project" value="TreeGrafter"/>
</dbReference>
<dbReference type="PRINTS" id="PR00111">
    <property type="entry name" value="ABHYDROLASE"/>
</dbReference>
<keyword evidence="4" id="KW-1185">Reference proteome</keyword>
<dbReference type="Proteomes" id="UP000564806">
    <property type="component" value="Unassembled WGS sequence"/>
</dbReference>
<dbReference type="PANTHER" id="PTHR43798">
    <property type="entry name" value="MONOACYLGLYCEROL LIPASE"/>
    <property type="match status" value="1"/>
</dbReference>
<evidence type="ECO:0000313" key="4">
    <source>
        <dbReference type="Proteomes" id="UP000564806"/>
    </source>
</evidence>